<accession>A0ABM8G985</accession>
<keyword evidence="6" id="KW-1185">Reference proteome</keyword>
<reference evidence="6" key="1">
    <citation type="journal article" date="2019" name="Int. J. Syst. Evol. Microbiol.">
        <title>The Global Catalogue of Microorganisms (GCM) 10K type strain sequencing project: providing services to taxonomists for standard genome sequencing and annotation.</title>
        <authorList>
            <consortium name="The Broad Institute Genomics Platform"/>
            <consortium name="The Broad Institute Genome Sequencing Center for Infectious Disease"/>
            <person name="Wu L."/>
            <person name="Ma J."/>
        </authorList>
    </citation>
    <scope>NUCLEOTIDE SEQUENCE [LARGE SCALE GENOMIC DNA]</scope>
    <source>
        <strain evidence="6">NBRC 108725</strain>
    </source>
</reference>
<keyword evidence="3" id="KW-0732">Signal</keyword>
<dbReference type="Proteomes" id="UP001321498">
    <property type="component" value="Chromosome"/>
</dbReference>
<feature type="compositionally biased region" description="Gly residues" evidence="1">
    <location>
        <begin position="18"/>
        <end position="34"/>
    </location>
</feature>
<name>A0ABM8G985_9MICO</name>
<evidence type="ECO:0000256" key="3">
    <source>
        <dbReference type="SAM" id="SignalP"/>
    </source>
</evidence>
<keyword evidence="2" id="KW-1133">Transmembrane helix</keyword>
<feature type="region of interest" description="Disordered" evidence="1">
    <location>
        <begin position="18"/>
        <end position="60"/>
    </location>
</feature>
<dbReference type="EMBL" id="AP027731">
    <property type="protein sequence ID" value="BDZ44752.1"/>
    <property type="molecule type" value="Genomic_DNA"/>
</dbReference>
<gene>
    <name evidence="5" type="ORF">GCM10025866_06610</name>
</gene>
<evidence type="ECO:0000313" key="6">
    <source>
        <dbReference type="Proteomes" id="UP001321498"/>
    </source>
</evidence>
<sequence>MRLAAVAAVVLALAGCTSGSGGSDSGSSGGGIAVDGGKAPDGGVASGGGQPVVGEAPESADGRDVVVTGYLSMVADDPLRAADRARGVIEQAGGRLDGITKEPKSEYQDASSQLIARIPSERLDDTLDDVEALGSVQSLSTSANDVTQQTTDLDARITSLQSSVDRLRQLIGSATTTADLIAIETALSEREANLESLTAQRDYLADQVDYATMTIAFTTPAGAPDAPPTDFWGAVVAGFSALLSALGWTLIAIGAALPWLVFLALLGALALLIIRLVRRNRRPKPTIETPPAAS</sequence>
<feature type="signal peptide" evidence="3">
    <location>
        <begin position="1"/>
        <end position="22"/>
    </location>
</feature>
<evidence type="ECO:0000313" key="5">
    <source>
        <dbReference type="EMBL" id="BDZ44752.1"/>
    </source>
</evidence>
<dbReference type="Pfam" id="PF14257">
    <property type="entry name" value="DUF4349"/>
    <property type="match status" value="1"/>
</dbReference>
<proteinExistence type="predicted"/>
<organism evidence="5 6">
    <name type="scientific">Naasia aerilata</name>
    <dbReference type="NCBI Taxonomy" id="1162966"/>
    <lineage>
        <taxon>Bacteria</taxon>
        <taxon>Bacillati</taxon>
        <taxon>Actinomycetota</taxon>
        <taxon>Actinomycetes</taxon>
        <taxon>Micrococcales</taxon>
        <taxon>Microbacteriaceae</taxon>
        <taxon>Naasia</taxon>
    </lineage>
</organism>
<protein>
    <recommendedName>
        <fullName evidence="4">DUF4349 domain-containing protein</fullName>
    </recommendedName>
</protein>
<keyword evidence="2" id="KW-0812">Transmembrane</keyword>
<feature type="transmembrane region" description="Helical" evidence="2">
    <location>
        <begin position="245"/>
        <end position="274"/>
    </location>
</feature>
<dbReference type="PROSITE" id="PS51257">
    <property type="entry name" value="PROKAR_LIPOPROTEIN"/>
    <property type="match status" value="1"/>
</dbReference>
<dbReference type="InterPro" id="IPR025645">
    <property type="entry name" value="DUF4349"/>
</dbReference>
<dbReference type="Gene3D" id="1.10.287.1490">
    <property type="match status" value="1"/>
</dbReference>
<feature type="domain" description="DUF4349" evidence="4">
    <location>
        <begin position="63"/>
        <end position="269"/>
    </location>
</feature>
<evidence type="ECO:0000256" key="1">
    <source>
        <dbReference type="SAM" id="MobiDB-lite"/>
    </source>
</evidence>
<evidence type="ECO:0000259" key="4">
    <source>
        <dbReference type="Pfam" id="PF14257"/>
    </source>
</evidence>
<evidence type="ECO:0000256" key="2">
    <source>
        <dbReference type="SAM" id="Phobius"/>
    </source>
</evidence>
<feature type="chain" id="PRO_5047199275" description="DUF4349 domain-containing protein" evidence="3">
    <location>
        <begin position="23"/>
        <end position="294"/>
    </location>
</feature>
<keyword evidence="2" id="KW-0472">Membrane</keyword>